<proteinExistence type="predicted"/>
<evidence type="ECO:0000313" key="1">
    <source>
        <dbReference type="EMBL" id="EFB90708.1"/>
    </source>
</evidence>
<reference evidence="1 2" key="1">
    <citation type="submission" date="2009-12" db="EMBL/GenBank/DDBJ databases">
        <authorList>
            <person name="Shrivastava S."/>
            <person name="Madupu R."/>
            <person name="Durkin A.S."/>
            <person name="Torralba M."/>
            <person name="Methe B."/>
            <person name="Sutton G.G."/>
            <person name="Strausberg R.L."/>
            <person name="Nelson K.E."/>
        </authorList>
    </citation>
    <scope>NUCLEOTIDE SEQUENCE [LARGE SCALE GENOMIC DNA]</scope>
    <source>
        <strain evidence="1 2">W5455</strain>
    </source>
</reference>
<organism evidence="1 2">
    <name type="scientific">Pyramidobacter piscolens W5455</name>
    <dbReference type="NCBI Taxonomy" id="352165"/>
    <lineage>
        <taxon>Bacteria</taxon>
        <taxon>Thermotogati</taxon>
        <taxon>Synergistota</taxon>
        <taxon>Synergistia</taxon>
        <taxon>Synergistales</taxon>
        <taxon>Dethiosulfovibrionaceae</taxon>
        <taxon>Pyramidobacter</taxon>
    </lineage>
</organism>
<sequence length="69" mass="7698">MFRGKRTAVASRRGLYGPLSHAFCGVSSAREKACSLFPEGQYEARRYCSIIGRLPEKTETENLKNISSN</sequence>
<accession>A0ABM9ZUW8</accession>
<evidence type="ECO:0000313" key="2">
    <source>
        <dbReference type="Proteomes" id="UP000006462"/>
    </source>
</evidence>
<keyword evidence="2" id="KW-1185">Reference proteome</keyword>
<gene>
    <name evidence="1" type="ORF">HMPREF7215_0576</name>
</gene>
<dbReference type="Proteomes" id="UP000006462">
    <property type="component" value="Unassembled WGS sequence"/>
</dbReference>
<name>A0ABM9ZUW8_9BACT</name>
<protein>
    <submittedName>
        <fullName evidence="1">Uncharacterized protein</fullName>
    </submittedName>
</protein>
<dbReference type="EMBL" id="ADFP01000069">
    <property type="protein sequence ID" value="EFB90708.1"/>
    <property type="molecule type" value="Genomic_DNA"/>
</dbReference>
<comment type="caution">
    <text evidence="1">The sequence shown here is derived from an EMBL/GenBank/DDBJ whole genome shotgun (WGS) entry which is preliminary data.</text>
</comment>